<evidence type="ECO:0000313" key="9">
    <source>
        <dbReference type="Proteomes" id="UP000186607"/>
    </source>
</evidence>
<keyword evidence="3 4" id="KW-1278">Translocase</keyword>
<dbReference type="GO" id="GO:0008137">
    <property type="term" value="F:NADH dehydrogenase (ubiquinone) activity"/>
    <property type="evidence" value="ECO:0007669"/>
    <property type="project" value="InterPro"/>
</dbReference>
<dbReference type="PANTHER" id="PTHR10884">
    <property type="entry name" value="NADH DEHYDROGENASE UBIQUINONE IRON-SULFUR PROTEIN 3"/>
    <property type="match status" value="1"/>
</dbReference>
<comment type="catalytic activity">
    <reaction evidence="3 5">
        <text>a quinone + NADH + 5 H(+)(in) = a quinol + NAD(+) + 4 H(+)(out)</text>
        <dbReference type="Rhea" id="RHEA:57888"/>
        <dbReference type="ChEBI" id="CHEBI:15378"/>
        <dbReference type="ChEBI" id="CHEBI:24646"/>
        <dbReference type="ChEBI" id="CHEBI:57540"/>
        <dbReference type="ChEBI" id="CHEBI:57945"/>
        <dbReference type="ChEBI" id="CHEBI:132124"/>
    </reaction>
</comment>
<dbReference type="GO" id="GO:0050136">
    <property type="term" value="F:NADH dehydrogenase (quinone) (non-electrogenic) activity"/>
    <property type="evidence" value="ECO:0007669"/>
    <property type="project" value="UniProtKB-UniRule"/>
</dbReference>
<evidence type="ECO:0000256" key="1">
    <source>
        <dbReference type="ARBA" id="ARBA00007569"/>
    </source>
</evidence>
<keyword evidence="3" id="KW-1003">Cell membrane</keyword>
<dbReference type="GO" id="GO:0005886">
    <property type="term" value="C:plasma membrane"/>
    <property type="evidence" value="ECO:0007669"/>
    <property type="project" value="UniProtKB-SubCell"/>
</dbReference>
<feature type="compositionally biased region" description="Basic and acidic residues" evidence="6">
    <location>
        <begin position="256"/>
        <end position="267"/>
    </location>
</feature>
<evidence type="ECO:0000313" key="8">
    <source>
        <dbReference type="EMBL" id="OLV15491.1"/>
    </source>
</evidence>
<name>A0A1U7NRE7_9DEIO</name>
<dbReference type="InterPro" id="IPR037232">
    <property type="entry name" value="NADH_quin_OxRdtase_su_C/D-like"/>
</dbReference>
<evidence type="ECO:0000256" key="4">
    <source>
        <dbReference type="RuleBase" id="RU003456"/>
    </source>
</evidence>
<dbReference type="EC" id="7.1.1.-" evidence="3"/>
<dbReference type="Gene3D" id="3.30.460.80">
    <property type="entry name" value="NADH:ubiquinone oxidoreductase, 30kDa subunit"/>
    <property type="match status" value="1"/>
</dbReference>
<keyword evidence="3 5" id="KW-0874">Quinone</keyword>
<evidence type="ECO:0000256" key="5">
    <source>
        <dbReference type="RuleBase" id="RU003582"/>
    </source>
</evidence>
<comment type="subcellular location">
    <subcellularLocation>
        <location evidence="3">Cell membrane</location>
        <topology evidence="3">Peripheral membrane protein</topology>
        <orientation evidence="3">Cytoplasmic side</orientation>
    </subcellularLocation>
</comment>
<feature type="domain" description="NADH:ubiquinone oxidoreductase 30kDa subunit" evidence="7">
    <location>
        <begin position="106"/>
        <end position="225"/>
    </location>
</feature>
<comment type="subunit">
    <text evidence="3">NDH-1 is composed of 15 different subunits. Subunits NuoB, C, D, E, F, and G constitute the peripheral sector of the complex.</text>
</comment>
<keyword evidence="3 4" id="KW-0520">NAD</keyword>
<feature type="compositionally biased region" description="Basic and acidic residues" evidence="6">
    <location>
        <begin position="1"/>
        <end position="18"/>
    </location>
</feature>
<dbReference type="PROSITE" id="PS00542">
    <property type="entry name" value="COMPLEX1_30K"/>
    <property type="match status" value="1"/>
</dbReference>
<dbReference type="GO" id="GO:0048038">
    <property type="term" value="F:quinone binding"/>
    <property type="evidence" value="ECO:0007669"/>
    <property type="project" value="UniProtKB-KW"/>
</dbReference>
<comment type="similarity">
    <text evidence="1 3 4">Belongs to the complex I 30 kDa subunit family.</text>
</comment>
<dbReference type="eggNOG" id="COG0852">
    <property type="taxonomic scope" value="Bacteria"/>
</dbReference>
<keyword evidence="9" id="KW-1185">Reference proteome</keyword>
<evidence type="ECO:0000256" key="6">
    <source>
        <dbReference type="SAM" id="MobiDB-lite"/>
    </source>
</evidence>
<dbReference type="InterPro" id="IPR001268">
    <property type="entry name" value="NADH_UbQ_OxRdtase_30kDa_su"/>
</dbReference>
<dbReference type="InterPro" id="IPR020396">
    <property type="entry name" value="NADH_UbQ_OxRdtase_CS"/>
</dbReference>
<reference evidence="8 9" key="1">
    <citation type="submission" date="2017-01" db="EMBL/GenBank/DDBJ databases">
        <title>Genome Analysis of Deinococcus marmoris KOPRI26562.</title>
        <authorList>
            <person name="Kim J.H."/>
            <person name="Oh H.-M."/>
        </authorList>
    </citation>
    <scope>NUCLEOTIDE SEQUENCE [LARGE SCALE GENOMIC DNA]</scope>
    <source>
        <strain evidence="8 9">KOPRI26562</strain>
    </source>
</reference>
<feature type="region of interest" description="Disordered" evidence="6">
    <location>
        <begin position="246"/>
        <end position="277"/>
    </location>
</feature>
<dbReference type="Pfam" id="PF00329">
    <property type="entry name" value="Complex1_30kDa"/>
    <property type="match status" value="1"/>
</dbReference>
<dbReference type="AlphaFoldDB" id="A0A1U7NRE7"/>
<evidence type="ECO:0000259" key="7">
    <source>
        <dbReference type="Pfam" id="PF00329"/>
    </source>
</evidence>
<gene>
    <name evidence="3" type="primary">nuoC</name>
    <name evidence="8" type="ORF">BOO71_0014710</name>
</gene>
<keyword evidence="8" id="KW-0830">Ubiquinone</keyword>
<dbReference type="HAMAP" id="MF_01357">
    <property type="entry name" value="NDH1_NuoC"/>
    <property type="match status" value="1"/>
</dbReference>
<accession>A0A1U7NRE7</accession>
<dbReference type="PANTHER" id="PTHR10884:SF14">
    <property type="entry name" value="NADH DEHYDROGENASE [UBIQUINONE] IRON-SULFUR PROTEIN 3, MITOCHONDRIAL"/>
    <property type="match status" value="1"/>
</dbReference>
<dbReference type="InterPro" id="IPR010218">
    <property type="entry name" value="NADH_DH_suC"/>
</dbReference>
<sequence>MTGGGDDKKGIPEAERLTGRGGGMQSSQSQAQAKPAQAAVRADPPAIIVTPSPAPPVEVEVTASGAAVGRAPASMPAPPADPRDVTGLIAELGLTEDDTAEPTALVPSERLREVAESLKERGFMLMDTVGLDYLTYTQPRPKRFAVLHNIYHPYDHRRLFLRVWLDDGEALDSLYPVWKAANYLEREVYDLMGVEFVGHPDLRKVLTPDDLEGHPLRKDFPLGETPTLFRDGRFLDPAAFRAGVTGQQSGLTGYRGELRRGRGEDRLPPVMPEGGPK</sequence>
<proteinExistence type="inferred from homology"/>
<keyword evidence="3" id="KW-0472">Membrane</keyword>
<comment type="function">
    <text evidence="3">NDH-1 shuttles electrons from NADH, via FMN and iron-sulfur (Fe-S) centers, to quinones in the respiratory chain. The immediate electron acceptor for the enzyme in this species is believed to be a menaquinone. Couples the redox reaction to proton translocation (for every two electrons transferred, four hydrogen ions are translocated across the cytoplasmic membrane), and thus conserves the redox energy in a proton gradient.</text>
</comment>
<protein>
    <recommendedName>
        <fullName evidence="3">NADH-quinone oxidoreductase subunit C</fullName>
        <ecNumber evidence="3">7.1.1.-</ecNumber>
    </recommendedName>
    <alternativeName>
        <fullName evidence="3">NADH dehydrogenase I subunit C</fullName>
    </alternativeName>
    <alternativeName>
        <fullName evidence="3">NDH-1 subunit C</fullName>
    </alternativeName>
</protein>
<dbReference type="Proteomes" id="UP000186607">
    <property type="component" value="Unassembled WGS sequence"/>
</dbReference>
<comment type="caution">
    <text evidence="8">The sequence shown here is derived from an EMBL/GenBank/DDBJ whole genome shotgun (WGS) entry which is preliminary data.</text>
</comment>
<dbReference type="EMBL" id="MSTI01000178">
    <property type="protein sequence ID" value="OLV15491.1"/>
    <property type="molecule type" value="Genomic_DNA"/>
</dbReference>
<evidence type="ECO:0000256" key="3">
    <source>
        <dbReference type="HAMAP-Rule" id="MF_01357"/>
    </source>
</evidence>
<feature type="region of interest" description="Disordered" evidence="6">
    <location>
        <begin position="1"/>
        <end position="53"/>
    </location>
</feature>
<organism evidence="8 9">
    <name type="scientific">Deinococcus marmoris</name>
    <dbReference type="NCBI Taxonomy" id="249408"/>
    <lineage>
        <taxon>Bacteria</taxon>
        <taxon>Thermotogati</taxon>
        <taxon>Deinococcota</taxon>
        <taxon>Deinococci</taxon>
        <taxon>Deinococcales</taxon>
        <taxon>Deinococcaceae</taxon>
        <taxon>Deinococcus</taxon>
    </lineage>
</organism>
<dbReference type="STRING" id="249408.BOO71_0014710"/>
<keyword evidence="2 3" id="KW-0813">Transport</keyword>
<feature type="compositionally biased region" description="Low complexity" evidence="6">
    <location>
        <begin position="25"/>
        <end position="39"/>
    </location>
</feature>
<evidence type="ECO:0000256" key="2">
    <source>
        <dbReference type="ARBA" id="ARBA00022448"/>
    </source>
</evidence>
<dbReference type="SUPFAM" id="SSF143243">
    <property type="entry name" value="Nqo5-like"/>
    <property type="match status" value="1"/>
</dbReference>